<dbReference type="PRINTS" id="PR00410">
    <property type="entry name" value="PHEHYDRXLASE"/>
</dbReference>
<dbReference type="GO" id="GO:0006221">
    <property type="term" value="P:pyrimidine nucleotide biosynthetic process"/>
    <property type="evidence" value="ECO:0007669"/>
    <property type="project" value="InterPro"/>
</dbReference>
<dbReference type="GO" id="GO:0016491">
    <property type="term" value="F:oxidoreductase activity"/>
    <property type="evidence" value="ECO:0007669"/>
    <property type="project" value="InterPro"/>
</dbReference>
<dbReference type="Pfam" id="PF00970">
    <property type="entry name" value="FAD_binding_6"/>
    <property type="match status" value="1"/>
</dbReference>
<keyword evidence="5" id="KW-0274">FAD</keyword>
<evidence type="ECO:0000259" key="10">
    <source>
        <dbReference type="PROSITE" id="PS51384"/>
    </source>
</evidence>
<gene>
    <name evidence="11" type="ORF">S03H2_06098</name>
</gene>
<dbReference type="PANTHER" id="PTHR43513">
    <property type="entry name" value="DIHYDROOROTATE DEHYDROGENASE B (NAD(+)), ELECTRON TRANSFER SUBUNIT"/>
    <property type="match status" value="1"/>
</dbReference>
<dbReference type="GO" id="GO:0046872">
    <property type="term" value="F:metal ion binding"/>
    <property type="evidence" value="ECO:0007669"/>
    <property type="project" value="UniProtKB-KW"/>
</dbReference>
<dbReference type="SUPFAM" id="SSF52343">
    <property type="entry name" value="Ferredoxin reductase-like, C-terminal NADP-linked domain"/>
    <property type="match status" value="1"/>
</dbReference>
<keyword evidence="3" id="KW-0001">2Fe-2S</keyword>
<dbReference type="InterPro" id="IPR050353">
    <property type="entry name" value="PyrK_electron_transfer"/>
</dbReference>
<accession>X1FL45</accession>
<proteinExistence type="predicted"/>
<keyword evidence="2" id="KW-0285">Flavoprotein</keyword>
<dbReference type="InterPro" id="IPR012165">
    <property type="entry name" value="Cyt_c3_hydrogenase_gsu"/>
</dbReference>
<evidence type="ECO:0000256" key="1">
    <source>
        <dbReference type="ARBA" id="ARBA00022448"/>
    </source>
</evidence>
<comment type="caution">
    <text evidence="11">The sequence shown here is derived from an EMBL/GenBank/DDBJ whole genome shotgun (WGS) entry which is preliminary data.</text>
</comment>
<evidence type="ECO:0000256" key="7">
    <source>
        <dbReference type="ARBA" id="ARBA00023004"/>
    </source>
</evidence>
<dbReference type="Pfam" id="PF00175">
    <property type="entry name" value="NAD_binding_1"/>
    <property type="match status" value="1"/>
</dbReference>
<dbReference type="GO" id="GO:0050660">
    <property type="term" value="F:flavin adenine dinucleotide binding"/>
    <property type="evidence" value="ECO:0007669"/>
    <property type="project" value="InterPro"/>
</dbReference>
<sequence length="243" mass="27231">EEPITFETGQFIELTIPGIGEAPFTPSSRPAMKDIMEITIMNVGKVTEKVHELKKGDIVGVRGPFGKGYPMDSFKGKEILVVGGGCGFAPIRSLMYELFDRSGEFKKLFFRGGCKTPQEFLYRSEIEDDWAKRKDLDLKLTVDKGDSEWKENVGVVTTILDGVEMDYESGIAIVCGPPIMMKFSTKKLLDMGFKEENIYLSMEKNMSCGIGKCGHCRIGTYYVCKDGPVFTYDKIKNFSNIWG</sequence>
<evidence type="ECO:0000256" key="2">
    <source>
        <dbReference type="ARBA" id="ARBA00022630"/>
    </source>
</evidence>
<dbReference type="InterPro" id="IPR019480">
    <property type="entry name" value="Dihydroorotate_DH_Fe-S-bd"/>
</dbReference>
<dbReference type="InterPro" id="IPR017938">
    <property type="entry name" value="Riboflavin_synthase-like_b-brl"/>
</dbReference>
<evidence type="ECO:0000256" key="9">
    <source>
        <dbReference type="ARBA" id="ARBA00034078"/>
    </source>
</evidence>
<protein>
    <recommendedName>
        <fullName evidence="10">FAD-binding FR-type domain-containing protein</fullName>
    </recommendedName>
</protein>
<dbReference type="GO" id="GO:0051537">
    <property type="term" value="F:2 iron, 2 sulfur cluster binding"/>
    <property type="evidence" value="ECO:0007669"/>
    <property type="project" value="UniProtKB-KW"/>
</dbReference>
<keyword evidence="4" id="KW-0479">Metal-binding</keyword>
<dbReference type="PROSITE" id="PS51384">
    <property type="entry name" value="FAD_FR"/>
    <property type="match status" value="1"/>
</dbReference>
<comment type="cofactor">
    <cofactor evidence="9">
        <name>[2Fe-2S] cluster</name>
        <dbReference type="ChEBI" id="CHEBI:190135"/>
    </cofactor>
</comment>
<dbReference type="PANTHER" id="PTHR43513:SF1">
    <property type="entry name" value="ANAEROBIC SULFITE REDUCTASE SUBUNIT B"/>
    <property type="match status" value="1"/>
</dbReference>
<dbReference type="InterPro" id="IPR008333">
    <property type="entry name" value="Cbr1-like_FAD-bd_dom"/>
</dbReference>
<evidence type="ECO:0000256" key="6">
    <source>
        <dbReference type="ARBA" id="ARBA00022982"/>
    </source>
</evidence>
<name>X1FL45_9ZZZZ</name>
<dbReference type="Pfam" id="PF10418">
    <property type="entry name" value="DHODB_Fe-S_bind"/>
    <property type="match status" value="1"/>
</dbReference>
<dbReference type="Gene3D" id="3.40.50.80">
    <property type="entry name" value="Nucleotide-binding domain of ferredoxin-NADP reductase (FNR) module"/>
    <property type="match status" value="1"/>
</dbReference>
<dbReference type="CDD" id="cd06221">
    <property type="entry name" value="sulfite_reductase_like"/>
    <property type="match status" value="1"/>
</dbReference>
<evidence type="ECO:0000256" key="8">
    <source>
        <dbReference type="ARBA" id="ARBA00023014"/>
    </source>
</evidence>
<keyword evidence="8" id="KW-0411">Iron-sulfur</keyword>
<reference evidence="11" key="1">
    <citation type="journal article" date="2014" name="Front. Microbiol.">
        <title>High frequency of phylogenetically diverse reductive dehalogenase-homologous genes in deep subseafloor sedimentary metagenomes.</title>
        <authorList>
            <person name="Kawai M."/>
            <person name="Futagami T."/>
            <person name="Toyoda A."/>
            <person name="Takaki Y."/>
            <person name="Nishi S."/>
            <person name="Hori S."/>
            <person name="Arai W."/>
            <person name="Tsubouchi T."/>
            <person name="Morono Y."/>
            <person name="Uchiyama I."/>
            <person name="Ito T."/>
            <person name="Fujiyama A."/>
            <person name="Inagaki F."/>
            <person name="Takami H."/>
        </authorList>
    </citation>
    <scope>NUCLEOTIDE SEQUENCE</scope>
    <source>
        <strain evidence="11">Expedition CK06-06</strain>
    </source>
</reference>
<evidence type="ECO:0000256" key="5">
    <source>
        <dbReference type="ARBA" id="ARBA00022827"/>
    </source>
</evidence>
<evidence type="ECO:0000256" key="3">
    <source>
        <dbReference type="ARBA" id="ARBA00022714"/>
    </source>
</evidence>
<dbReference type="Gene3D" id="2.40.30.10">
    <property type="entry name" value="Translation factors"/>
    <property type="match status" value="1"/>
</dbReference>
<keyword evidence="1" id="KW-0813">Transport</keyword>
<feature type="non-terminal residue" evidence="11">
    <location>
        <position position="1"/>
    </location>
</feature>
<dbReference type="InterPro" id="IPR001433">
    <property type="entry name" value="OxRdtase_FAD/NAD-bd"/>
</dbReference>
<dbReference type="InterPro" id="IPR017927">
    <property type="entry name" value="FAD-bd_FR_type"/>
</dbReference>
<dbReference type="SUPFAM" id="SSF63380">
    <property type="entry name" value="Riboflavin synthase domain-like"/>
    <property type="match status" value="1"/>
</dbReference>
<dbReference type="PIRSF" id="PIRSF006816">
    <property type="entry name" value="Cyc3_hyd_g"/>
    <property type="match status" value="1"/>
</dbReference>
<dbReference type="EMBL" id="BARU01002619">
    <property type="protein sequence ID" value="GAH30084.1"/>
    <property type="molecule type" value="Genomic_DNA"/>
</dbReference>
<dbReference type="Gene3D" id="2.10.240.10">
    <property type="entry name" value="Dihydroorotate dehydrogenase, electron transfer subunit"/>
    <property type="match status" value="1"/>
</dbReference>
<evidence type="ECO:0000313" key="11">
    <source>
        <dbReference type="EMBL" id="GAH30084.1"/>
    </source>
</evidence>
<dbReference type="AlphaFoldDB" id="X1FL45"/>
<evidence type="ECO:0000256" key="4">
    <source>
        <dbReference type="ARBA" id="ARBA00022723"/>
    </source>
</evidence>
<keyword evidence="7" id="KW-0408">Iron</keyword>
<keyword evidence="6" id="KW-0249">Electron transport</keyword>
<feature type="domain" description="FAD-binding FR-type" evidence="10">
    <location>
        <begin position="1"/>
        <end position="71"/>
    </location>
</feature>
<organism evidence="11">
    <name type="scientific">marine sediment metagenome</name>
    <dbReference type="NCBI Taxonomy" id="412755"/>
    <lineage>
        <taxon>unclassified sequences</taxon>
        <taxon>metagenomes</taxon>
        <taxon>ecological metagenomes</taxon>
    </lineage>
</organism>
<dbReference type="InterPro" id="IPR039261">
    <property type="entry name" value="FNR_nucleotide-bd"/>
</dbReference>
<dbReference type="InterPro" id="IPR037117">
    <property type="entry name" value="Dihydroorotate_DH_ele_sf"/>
</dbReference>